<feature type="repeat" description="WD" evidence="5">
    <location>
        <begin position="289"/>
        <end position="318"/>
    </location>
</feature>
<keyword evidence="3" id="KW-0677">Repeat</keyword>
<dbReference type="SMART" id="SM00320">
    <property type="entry name" value="WD40"/>
    <property type="match status" value="7"/>
</dbReference>
<comment type="caution">
    <text evidence="7">The sequence shown here is derived from an EMBL/GenBank/DDBJ whole genome shotgun (WGS) entry which is preliminary data.</text>
</comment>
<dbReference type="PANTHER" id="PTHR44006">
    <property type="entry name" value="U5 SMALL NUCLEAR RIBONUCLEOPROTEIN 40 KDA PROTEIN"/>
    <property type="match status" value="1"/>
</dbReference>
<dbReference type="InterPro" id="IPR036322">
    <property type="entry name" value="WD40_repeat_dom_sf"/>
</dbReference>
<evidence type="ECO:0000256" key="3">
    <source>
        <dbReference type="ARBA" id="ARBA00022737"/>
    </source>
</evidence>
<evidence type="ECO:0000256" key="2">
    <source>
        <dbReference type="ARBA" id="ARBA00022664"/>
    </source>
</evidence>
<dbReference type="PRINTS" id="PR00320">
    <property type="entry name" value="GPROTEINBRPT"/>
</dbReference>
<dbReference type="InterPro" id="IPR020472">
    <property type="entry name" value="WD40_PAC1"/>
</dbReference>
<keyword evidence="2" id="KW-0507">mRNA processing</keyword>
<dbReference type="InterPro" id="IPR052234">
    <property type="entry name" value="U5_snRNP_Component"/>
</dbReference>
<dbReference type="InterPro" id="IPR019775">
    <property type="entry name" value="WD40_repeat_CS"/>
</dbReference>
<feature type="repeat" description="WD" evidence="5">
    <location>
        <begin position="226"/>
        <end position="267"/>
    </location>
</feature>
<dbReference type="EMBL" id="JADGJD010000154">
    <property type="protein sequence ID" value="KAJ3054165.1"/>
    <property type="molecule type" value="Genomic_DNA"/>
</dbReference>
<dbReference type="SUPFAM" id="SSF50978">
    <property type="entry name" value="WD40 repeat-like"/>
    <property type="match status" value="1"/>
</dbReference>
<evidence type="ECO:0000256" key="6">
    <source>
        <dbReference type="SAM" id="MobiDB-lite"/>
    </source>
</evidence>
<dbReference type="PANTHER" id="PTHR44006:SF1">
    <property type="entry name" value="U5 SMALL NUCLEAR RIBONUCLEOPROTEIN 40 KDA PROTEIN"/>
    <property type="match status" value="1"/>
</dbReference>
<dbReference type="PROSITE" id="PS50082">
    <property type="entry name" value="WD_REPEATS_2"/>
    <property type="match status" value="6"/>
</dbReference>
<dbReference type="Pfam" id="PF00400">
    <property type="entry name" value="WD40"/>
    <property type="match status" value="7"/>
</dbReference>
<evidence type="ECO:0000256" key="5">
    <source>
        <dbReference type="PROSITE-ProRule" id="PRU00221"/>
    </source>
</evidence>
<evidence type="ECO:0000256" key="1">
    <source>
        <dbReference type="ARBA" id="ARBA00022574"/>
    </source>
</evidence>
<keyword evidence="7" id="KW-0687">Ribonucleoprotein</keyword>
<dbReference type="GO" id="GO:0008380">
    <property type="term" value="P:RNA splicing"/>
    <property type="evidence" value="ECO:0007669"/>
    <property type="project" value="UniProtKB-KW"/>
</dbReference>
<evidence type="ECO:0000313" key="8">
    <source>
        <dbReference type="Proteomes" id="UP001212841"/>
    </source>
</evidence>
<feature type="repeat" description="WD" evidence="5">
    <location>
        <begin position="57"/>
        <end position="89"/>
    </location>
</feature>
<feature type="repeat" description="WD" evidence="5">
    <location>
        <begin position="191"/>
        <end position="225"/>
    </location>
</feature>
<keyword evidence="4" id="KW-0508">mRNA splicing</keyword>
<feature type="region of interest" description="Disordered" evidence="6">
    <location>
        <begin position="1"/>
        <end position="25"/>
    </location>
</feature>
<dbReference type="Proteomes" id="UP001212841">
    <property type="component" value="Unassembled WGS sequence"/>
</dbReference>
<reference evidence="7" key="1">
    <citation type="submission" date="2020-05" db="EMBL/GenBank/DDBJ databases">
        <title>Phylogenomic resolution of chytrid fungi.</title>
        <authorList>
            <person name="Stajich J.E."/>
            <person name="Amses K."/>
            <person name="Simmons R."/>
            <person name="Seto K."/>
            <person name="Myers J."/>
            <person name="Bonds A."/>
            <person name="Quandt C.A."/>
            <person name="Barry K."/>
            <person name="Liu P."/>
            <person name="Grigoriev I."/>
            <person name="Longcore J.E."/>
            <person name="James T.Y."/>
        </authorList>
    </citation>
    <scope>NUCLEOTIDE SEQUENCE</scope>
    <source>
        <strain evidence="7">JEL0318</strain>
    </source>
</reference>
<sequence length="356" mass="39195">MSDKRKDPPEQWQPSALVKRQKSEGDNLSLVARPEASGPVIRQIQRVSDLQAPIMLLSGHQSEVYTCKFSPTGRTLASGSFDRLILLWNAYGECNNTMTLKGHTGAVLELQWSRDGRNLFSASTDKTAGVWDAETGERVKKLKGHTSYVNSCATPRRGAELIATASDDNTVKIWDPRDKNAIKTFESHYPVTAVQFGLDGGICYSGGLDNKIRAWDLRKDDVVYELQGHLDTITGLRLSPDGDYLLSNAMDNTVRIWDVKPFAPTSTRLLKILEGAVHGFEKNLLKPCWSPDGDFVAAGCGDRTVVVWDVARGTIAYKLPGHKGCVNEVDWTNTILASASNDKTLFVGELNLAEVK</sequence>
<feature type="repeat" description="WD" evidence="5">
    <location>
        <begin position="100"/>
        <end position="141"/>
    </location>
</feature>
<evidence type="ECO:0000313" key="7">
    <source>
        <dbReference type="EMBL" id="KAJ3054165.1"/>
    </source>
</evidence>
<gene>
    <name evidence="7" type="primary">SNRNP40</name>
    <name evidence="7" type="ORF">HK097_002487</name>
</gene>
<dbReference type="Gene3D" id="2.130.10.10">
    <property type="entry name" value="YVTN repeat-like/Quinoprotein amine dehydrogenase"/>
    <property type="match status" value="1"/>
</dbReference>
<evidence type="ECO:0000256" key="4">
    <source>
        <dbReference type="ARBA" id="ARBA00023187"/>
    </source>
</evidence>
<dbReference type="GO" id="GO:0071013">
    <property type="term" value="C:catalytic step 2 spliceosome"/>
    <property type="evidence" value="ECO:0007669"/>
    <property type="project" value="TreeGrafter"/>
</dbReference>
<name>A0AAD5SFG0_9FUNG</name>
<dbReference type="InterPro" id="IPR015943">
    <property type="entry name" value="WD40/YVTN_repeat-like_dom_sf"/>
</dbReference>
<dbReference type="AlphaFoldDB" id="A0AAD5SFG0"/>
<accession>A0AAD5SFG0</accession>
<protein>
    <submittedName>
        <fullName evidence="7">U5 small nuclear ribonucleoprotein</fullName>
    </submittedName>
</protein>
<dbReference type="InterPro" id="IPR001680">
    <property type="entry name" value="WD40_rpt"/>
</dbReference>
<proteinExistence type="predicted"/>
<feature type="repeat" description="WD" evidence="5">
    <location>
        <begin position="142"/>
        <end position="184"/>
    </location>
</feature>
<dbReference type="CDD" id="cd00200">
    <property type="entry name" value="WD40"/>
    <property type="match status" value="1"/>
</dbReference>
<dbReference type="GO" id="GO:0003723">
    <property type="term" value="F:RNA binding"/>
    <property type="evidence" value="ECO:0007669"/>
    <property type="project" value="TreeGrafter"/>
</dbReference>
<dbReference type="GO" id="GO:0006397">
    <property type="term" value="P:mRNA processing"/>
    <property type="evidence" value="ECO:0007669"/>
    <property type="project" value="UniProtKB-KW"/>
</dbReference>
<keyword evidence="8" id="KW-1185">Reference proteome</keyword>
<organism evidence="7 8">
    <name type="scientific">Rhizophlyctis rosea</name>
    <dbReference type="NCBI Taxonomy" id="64517"/>
    <lineage>
        <taxon>Eukaryota</taxon>
        <taxon>Fungi</taxon>
        <taxon>Fungi incertae sedis</taxon>
        <taxon>Chytridiomycota</taxon>
        <taxon>Chytridiomycota incertae sedis</taxon>
        <taxon>Chytridiomycetes</taxon>
        <taxon>Rhizophlyctidales</taxon>
        <taxon>Rhizophlyctidaceae</taxon>
        <taxon>Rhizophlyctis</taxon>
    </lineage>
</organism>
<dbReference type="PROSITE" id="PS00678">
    <property type="entry name" value="WD_REPEATS_1"/>
    <property type="match status" value="3"/>
</dbReference>
<keyword evidence="1 5" id="KW-0853">WD repeat</keyword>
<dbReference type="PROSITE" id="PS50294">
    <property type="entry name" value="WD_REPEATS_REGION"/>
    <property type="match status" value="4"/>
</dbReference>